<reference evidence="3" key="1">
    <citation type="submission" date="2018-03" db="EMBL/GenBank/DDBJ databases">
        <authorList>
            <person name="Rodrigo-Torres L."/>
            <person name="Arahal R. D."/>
            <person name="Lucena T."/>
        </authorList>
    </citation>
    <scope>NUCLEOTIDE SEQUENCE [LARGE SCALE GENOMIC DNA]</scope>
    <source>
        <strain evidence="3">CECT 7615</strain>
    </source>
</reference>
<protein>
    <submittedName>
        <fullName evidence="2">Uncharacterized protein</fullName>
    </submittedName>
</protein>
<name>A0A2R8CG33_9RHOB</name>
<feature type="region of interest" description="Disordered" evidence="1">
    <location>
        <begin position="74"/>
        <end position="128"/>
    </location>
</feature>
<gene>
    <name evidence="2" type="ORF">TRM7615_04947</name>
</gene>
<dbReference type="Proteomes" id="UP000244898">
    <property type="component" value="Unassembled WGS sequence"/>
</dbReference>
<feature type="compositionally biased region" description="Basic and acidic residues" evidence="1">
    <location>
        <begin position="98"/>
        <end position="111"/>
    </location>
</feature>
<keyword evidence="3" id="KW-1185">Reference proteome</keyword>
<proteinExistence type="predicted"/>
<dbReference type="AlphaFoldDB" id="A0A2R8CG33"/>
<dbReference type="RefSeq" id="WP_165821537.1">
    <property type="nucleotide sequence ID" value="NZ_ONZG01000022.1"/>
</dbReference>
<evidence type="ECO:0000313" key="3">
    <source>
        <dbReference type="Proteomes" id="UP000244898"/>
    </source>
</evidence>
<evidence type="ECO:0000313" key="2">
    <source>
        <dbReference type="EMBL" id="SPJ31404.1"/>
    </source>
</evidence>
<organism evidence="2 3">
    <name type="scientific">Falsiruegeria mediterranea M17</name>
    <dbReference type="NCBI Taxonomy" id="1200281"/>
    <lineage>
        <taxon>Bacteria</taxon>
        <taxon>Pseudomonadati</taxon>
        <taxon>Pseudomonadota</taxon>
        <taxon>Alphaproteobacteria</taxon>
        <taxon>Rhodobacterales</taxon>
        <taxon>Roseobacteraceae</taxon>
        <taxon>Falsiruegeria</taxon>
    </lineage>
</organism>
<accession>A0A2R8CG33</accession>
<feature type="compositionally biased region" description="Basic residues" evidence="1">
    <location>
        <begin position="117"/>
        <end position="128"/>
    </location>
</feature>
<evidence type="ECO:0000256" key="1">
    <source>
        <dbReference type="SAM" id="MobiDB-lite"/>
    </source>
</evidence>
<sequence>MTGLAEKAIPLHLGHMLPMGFTELGQRVVHQYGAEKNTGSGADPDDQVDDLNIVWLRCPKGRVTACQHQKIDIRANPEPVEGQKGRGQHIAQSSAEQGKAENAKRDPDLTHVSRLSPRPHQRAARVER</sequence>
<dbReference type="EMBL" id="ONZG01000022">
    <property type="protein sequence ID" value="SPJ31404.1"/>
    <property type="molecule type" value="Genomic_DNA"/>
</dbReference>